<evidence type="ECO:0000256" key="1">
    <source>
        <dbReference type="ARBA" id="ARBA00004651"/>
    </source>
</evidence>
<dbReference type="InterPro" id="IPR043428">
    <property type="entry name" value="LivM-like"/>
</dbReference>
<gene>
    <name evidence="7" type="ORF">P1J78_07930</name>
</gene>
<evidence type="ECO:0000256" key="3">
    <source>
        <dbReference type="ARBA" id="ARBA00022692"/>
    </source>
</evidence>
<evidence type="ECO:0000313" key="8">
    <source>
        <dbReference type="Proteomes" id="UP001220964"/>
    </source>
</evidence>
<evidence type="ECO:0000256" key="4">
    <source>
        <dbReference type="ARBA" id="ARBA00022989"/>
    </source>
</evidence>
<feature type="transmembrane region" description="Helical" evidence="6">
    <location>
        <begin position="112"/>
        <end position="131"/>
    </location>
</feature>
<feature type="transmembrane region" description="Helical" evidence="6">
    <location>
        <begin position="247"/>
        <end position="272"/>
    </location>
</feature>
<keyword evidence="5 6" id="KW-0472">Membrane</keyword>
<proteinExistence type="predicted"/>
<name>A0AAE3T933_9RHOB</name>
<keyword evidence="4 6" id="KW-1133">Transmembrane helix</keyword>
<comment type="subcellular location">
    <subcellularLocation>
        <location evidence="1">Cell membrane</location>
        <topology evidence="1">Multi-pass membrane protein</topology>
    </subcellularLocation>
</comment>
<dbReference type="Proteomes" id="UP001220964">
    <property type="component" value="Unassembled WGS sequence"/>
</dbReference>
<keyword evidence="2" id="KW-1003">Cell membrane</keyword>
<dbReference type="PANTHER" id="PTHR30482">
    <property type="entry name" value="HIGH-AFFINITY BRANCHED-CHAIN AMINO ACID TRANSPORT SYSTEM PERMEASE"/>
    <property type="match status" value="1"/>
</dbReference>
<sequence length="314" mass="33049">MSDGAKAAVLHGALIAALFALHFVLPAYHHGNLARVMVLATYAMGYNLLFGYTGLLSLGHAMFFAAGMYGMALPVTHLGWAPGPALLSGLAAGALLSLVAGALALRTVGVAFLIVTLMFAQAVYLTVLYFAEWTNADDGLVLQRAERVLWGLDLSDAGVRYLAALVLFSVCLVLSLWLVRRPFGKVLIAIRENEARAEMLGYDVFAHKLGAVVASGTMSAAAGAAYGLLFGYAGASFAGVQYSILPLLWVLLGGAGTVIGPFLGALFTFYLIDITSGFTTAYMAVVGVVLIALTLFAPQGIGGEIRRRVWRGLP</sequence>
<evidence type="ECO:0000256" key="6">
    <source>
        <dbReference type="SAM" id="Phobius"/>
    </source>
</evidence>
<keyword evidence="8" id="KW-1185">Reference proteome</keyword>
<organism evidence="7 8">
    <name type="scientific">Psychromarinibacter sediminicola</name>
    <dbReference type="NCBI Taxonomy" id="3033385"/>
    <lineage>
        <taxon>Bacteria</taxon>
        <taxon>Pseudomonadati</taxon>
        <taxon>Pseudomonadota</taxon>
        <taxon>Alphaproteobacteria</taxon>
        <taxon>Rhodobacterales</taxon>
        <taxon>Paracoccaceae</taxon>
        <taxon>Psychromarinibacter</taxon>
    </lineage>
</organism>
<evidence type="ECO:0000256" key="2">
    <source>
        <dbReference type="ARBA" id="ARBA00022475"/>
    </source>
</evidence>
<dbReference type="GO" id="GO:0005886">
    <property type="term" value="C:plasma membrane"/>
    <property type="evidence" value="ECO:0007669"/>
    <property type="project" value="UniProtKB-SubCell"/>
</dbReference>
<feature type="transmembrane region" description="Helical" evidence="6">
    <location>
        <begin position="159"/>
        <end position="179"/>
    </location>
</feature>
<comment type="caution">
    <text evidence="7">The sequence shown here is derived from an EMBL/GenBank/DDBJ whole genome shotgun (WGS) entry which is preliminary data.</text>
</comment>
<dbReference type="GO" id="GO:0015658">
    <property type="term" value="F:branched-chain amino acid transmembrane transporter activity"/>
    <property type="evidence" value="ECO:0007669"/>
    <property type="project" value="InterPro"/>
</dbReference>
<dbReference type="CDD" id="cd06581">
    <property type="entry name" value="TM_PBP1_LivM_like"/>
    <property type="match status" value="1"/>
</dbReference>
<dbReference type="Pfam" id="PF02653">
    <property type="entry name" value="BPD_transp_2"/>
    <property type="match status" value="1"/>
</dbReference>
<feature type="transmembrane region" description="Helical" evidence="6">
    <location>
        <begin position="278"/>
        <end position="298"/>
    </location>
</feature>
<dbReference type="AlphaFoldDB" id="A0AAE3T933"/>
<reference evidence="7" key="1">
    <citation type="submission" date="2023-03" db="EMBL/GenBank/DDBJ databases">
        <title>Multiphase analysis and comparison of six strains from genera Psychromarinibacter, Lutimaribacter, and Maritimibacter, including a novel species: Psychromarinibacter sediminicola sp. nov.</title>
        <authorList>
            <person name="Wang Y.-H."/>
            <person name="Ye M.-Q."/>
            <person name="Du Z.-J."/>
        </authorList>
    </citation>
    <scope>NUCLEOTIDE SEQUENCE</scope>
    <source>
        <strain evidence="7">C21-152</strain>
    </source>
</reference>
<evidence type="ECO:0000313" key="7">
    <source>
        <dbReference type="EMBL" id="MDF0600654.1"/>
    </source>
</evidence>
<accession>A0AAE3T933</accession>
<feature type="transmembrane region" description="Helical" evidence="6">
    <location>
        <begin position="86"/>
        <end position="105"/>
    </location>
</feature>
<dbReference type="InterPro" id="IPR001851">
    <property type="entry name" value="ABC_transp_permease"/>
</dbReference>
<keyword evidence="3 6" id="KW-0812">Transmembrane</keyword>
<feature type="transmembrane region" description="Helical" evidence="6">
    <location>
        <begin position="34"/>
        <end position="55"/>
    </location>
</feature>
<dbReference type="EMBL" id="JARGYC010000016">
    <property type="protein sequence ID" value="MDF0600654.1"/>
    <property type="molecule type" value="Genomic_DNA"/>
</dbReference>
<feature type="transmembrane region" description="Helical" evidence="6">
    <location>
        <begin position="7"/>
        <end position="28"/>
    </location>
</feature>
<evidence type="ECO:0000256" key="5">
    <source>
        <dbReference type="ARBA" id="ARBA00023136"/>
    </source>
</evidence>
<dbReference type="RefSeq" id="WP_275566798.1">
    <property type="nucleotide sequence ID" value="NZ_JARGYC010000016.1"/>
</dbReference>
<dbReference type="PANTHER" id="PTHR30482:SF17">
    <property type="entry name" value="ABC TRANSPORTER ATP-BINDING PROTEIN"/>
    <property type="match status" value="1"/>
</dbReference>
<protein>
    <submittedName>
        <fullName evidence="7">Branched-chain amino acid ABC transporter permease</fullName>
    </submittedName>
</protein>